<evidence type="ECO:0000256" key="1">
    <source>
        <dbReference type="ARBA" id="ARBA00022729"/>
    </source>
</evidence>
<proteinExistence type="predicted"/>
<dbReference type="Gene3D" id="2.60.40.2030">
    <property type="match status" value="1"/>
</dbReference>
<evidence type="ECO:0000256" key="2">
    <source>
        <dbReference type="ARBA" id="ARBA00022737"/>
    </source>
</evidence>
<dbReference type="InterPro" id="IPR038081">
    <property type="entry name" value="CalX-like_sf"/>
</dbReference>
<dbReference type="SUPFAM" id="SSF141072">
    <property type="entry name" value="CalX-like"/>
    <property type="match status" value="1"/>
</dbReference>
<dbReference type="Pfam" id="PF14240">
    <property type="entry name" value="YHYH"/>
    <property type="match status" value="2"/>
</dbReference>
<dbReference type="InterPro" id="IPR025924">
    <property type="entry name" value="YHYH_dom"/>
</dbReference>
<dbReference type="PANTHER" id="PTHR30289">
    <property type="entry name" value="UNCHARACTERIZED PROTEIN YBCL-RELATED"/>
    <property type="match status" value="1"/>
</dbReference>
<evidence type="ECO:0000256" key="3">
    <source>
        <dbReference type="ARBA" id="ARBA00022837"/>
    </source>
</evidence>
<gene>
    <name evidence="6" type="ORF">SAMN04488028_104385</name>
</gene>
<keyword evidence="3" id="KW-0106">Calcium</keyword>
<dbReference type="InterPro" id="IPR003644">
    <property type="entry name" value="Calx_beta"/>
</dbReference>
<evidence type="ECO:0000313" key="7">
    <source>
        <dbReference type="Proteomes" id="UP000184474"/>
    </source>
</evidence>
<evidence type="ECO:0000313" key="6">
    <source>
        <dbReference type="EMBL" id="SHK39130.1"/>
    </source>
</evidence>
<dbReference type="Pfam" id="PF03160">
    <property type="entry name" value="Calx-beta"/>
    <property type="match status" value="1"/>
</dbReference>
<reference evidence="7" key="1">
    <citation type="submission" date="2016-11" db="EMBL/GenBank/DDBJ databases">
        <authorList>
            <person name="Varghese N."/>
            <person name="Submissions S."/>
        </authorList>
    </citation>
    <scope>NUCLEOTIDE SEQUENCE [LARGE SCALE GENOMIC DNA]</scope>
    <source>
        <strain evidence="7">DSM 26134</strain>
    </source>
</reference>
<accession>A0A1M6S377</accession>
<dbReference type="AlphaFoldDB" id="A0A1M6S377"/>
<organism evidence="6 7">
    <name type="scientific">Reichenbachiella agariperforans</name>
    <dbReference type="NCBI Taxonomy" id="156994"/>
    <lineage>
        <taxon>Bacteria</taxon>
        <taxon>Pseudomonadati</taxon>
        <taxon>Bacteroidota</taxon>
        <taxon>Cytophagia</taxon>
        <taxon>Cytophagales</taxon>
        <taxon>Reichenbachiellaceae</taxon>
        <taxon>Reichenbachiella</taxon>
    </lineage>
</organism>
<dbReference type="STRING" id="156994.SAMN04488028_104385"/>
<feature type="domain" description="YHYH" evidence="5">
    <location>
        <begin position="332"/>
        <end position="365"/>
    </location>
</feature>
<sequence length="378" mass="41803">MRKTKKGWWLPVTMGLTIGMISCEAEKEDTGTDVEEPITYTLSIAADQTALTEGSDEEVEITVSMDQSNQSGEAIAVALTLRGNAIEGEDYETVANEVSIADGDESVSIELKLIDDEAVEEVEQIEIMISSQAANVEVSNDNKVTLVLTDTDEEDPNGSTDNDISILASKFYHTDAVTVTYDEDWVTITTKDLPDHKSMYYGANDPLYEAYREPNNPDFKKNPGSIGEQNIVFKLPRYPEEATNKESPGLGPMGVAINSVVFFNQEAAPGDDIFEEVNTFDQYEGHPAGDQYHYHIEPVWLTELKGSDAFMGFLLDGFPVYGTVENGEEITNDDLDDYHGHFGVTADFPNGIYHYHITEEYPWINGDGYYGVAGSKTQ</sequence>
<dbReference type="GO" id="GO:0016020">
    <property type="term" value="C:membrane"/>
    <property type="evidence" value="ECO:0007669"/>
    <property type="project" value="InterPro"/>
</dbReference>
<feature type="domain" description="Calx-beta" evidence="4">
    <location>
        <begin position="53"/>
        <end position="147"/>
    </location>
</feature>
<dbReference type="GO" id="GO:0007154">
    <property type="term" value="P:cell communication"/>
    <property type="evidence" value="ECO:0007669"/>
    <property type="project" value="InterPro"/>
</dbReference>
<dbReference type="Proteomes" id="UP000184474">
    <property type="component" value="Unassembled WGS sequence"/>
</dbReference>
<protein>
    <submittedName>
        <fullName evidence="6">Calx-beta domain-containing protein</fullName>
    </submittedName>
</protein>
<dbReference type="RefSeq" id="WP_170863802.1">
    <property type="nucleotide sequence ID" value="NZ_FRAA01000004.1"/>
</dbReference>
<evidence type="ECO:0000259" key="5">
    <source>
        <dbReference type="Pfam" id="PF14240"/>
    </source>
</evidence>
<name>A0A1M6S377_REIAG</name>
<keyword evidence="7" id="KW-1185">Reference proteome</keyword>
<keyword evidence="2" id="KW-0677">Repeat</keyword>
<keyword evidence="1" id="KW-0732">Signal</keyword>
<dbReference type="PROSITE" id="PS51257">
    <property type="entry name" value="PROKAR_LIPOPROTEIN"/>
    <property type="match status" value="1"/>
</dbReference>
<evidence type="ECO:0000259" key="4">
    <source>
        <dbReference type="Pfam" id="PF03160"/>
    </source>
</evidence>
<dbReference type="PANTHER" id="PTHR30289:SF8">
    <property type="entry name" value="YHYH DOMAIN-CONTAINING PROTEIN"/>
    <property type="match status" value="1"/>
</dbReference>
<feature type="domain" description="YHYH" evidence="5">
    <location>
        <begin position="233"/>
        <end position="324"/>
    </location>
</feature>
<dbReference type="EMBL" id="FRAA01000004">
    <property type="protein sequence ID" value="SHK39130.1"/>
    <property type="molecule type" value="Genomic_DNA"/>
</dbReference>